<reference evidence="3" key="1">
    <citation type="submission" date="2025-08" db="UniProtKB">
        <authorList>
            <consortium name="RefSeq"/>
        </authorList>
    </citation>
    <scope>IDENTIFICATION</scope>
</reference>
<protein>
    <submittedName>
        <fullName evidence="3">Pupal cuticle protein 36a-like</fullName>
    </submittedName>
</protein>
<keyword evidence="2" id="KW-1185">Reference proteome</keyword>
<name>A0A7E5WDF0_TRINI</name>
<dbReference type="InParanoid" id="A0A7E5WDF0"/>
<proteinExistence type="predicted"/>
<dbReference type="RefSeq" id="XP_026738206.1">
    <property type="nucleotide sequence ID" value="XM_026882405.1"/>
</dbReference>
<feature type="chain" id="PRO_5028982590" evidence="1">
    <location>
        <begin position="25"/>
        <end position="115"/>
    </location>
</feature>
<feature type="signal peptide" evidence="1">
    <location>
        <begin position="1"/>
        <end position="24"/>
    </location>
</feature>
<accession>A0A7E5WDF0</accession>
<feature type="non-terminal residue" evidence="3">
    <location>
        <position position="1"/>
    </location>
</feature>
<gene>
    <name evidence="3" type="primary">LOC113501294</name>
</gene>
<dbReference type="Proteomes" id="UP000322000">
    <property type="component" value="Chromosome 2"/>
</dbReference>
<sequence length="115" mass="12086">LNVTLTSSKTFQFIVLALVSAASAARLDKPIYLPPSAGSSGGANAGLQAPFGAEQGSLGQAGLGQGGQASAYSQAEILNYENEINEEGYRYAYETSDGTKAEQQGEFEKVLNTFW</sequence>
<organism evidence="2 3">
    <name type="scientific">Trichoplusia ni</name>
    <name type="common">Cabbage looper</name>
    <dbReference type="NCBI Taxonomy" id="7111"/>
    <lineage>
        <taxon>Eukaryota</taxon>
        <taxon>Metazoa</taxon>
        <taxon>Ecdysozoa</taxon>
        <taxon>Arthropoda</taxon>
        <taxon>Hexapoda</taxon>
        <taxon>Insecta</taxon>
        <taxon>Pterygota</taxon>
        <taxon>Neoptera</taxon>
        <taxon>Endopterygota</taxon>
        <taxon>Lepidoptera</taxon>
        <taxon>Glossata</taxon>
        <taxon>Ditrysia</taxon>
        <taxon>Noctuoidea</taxon>
        <taxon>Noctuidae</taxon>
        <taxon>Plusiinae</taxon>
        <taxon>Trichoplusia</taxon>
    </lineage>
</organism>
<dbReference type="GeneID" id="113501294"/>
<dbReference type="AlphaFoldDB" id="A0A7E5WDF0"/>
<evidence type="ECO:0000313" key="2">
    <source>
        <dbReference type="Proteomes" id="UP000322000"/>
    </source>
</evidence>
<evidence type="ECO:0000313" key="3">
    <source>
        <dbReference type="RefSeq" id="XP_026738206.1"/>
    </source>
</evidence>
<keyword evidence="1" id="KW-0732">Signal</keyword>
<evidence type="ECO:0000256" key="1">
    <source>
        <dbReference type="SAM" id="SignalP"/>
    </source>
</evidence>
<dbReference type="KEGG" id="tnl:113501294"/>